<dbReference type="PROSITE" id="PS51186">
    <property type="entry name" value="GNAT"/>
    <property type="match status" value="1"/>
</dbReference>
<dbReference type="RefSeq" id="WP_252595483.1">
    <property type="nucleotide sequence ID" value="NZ_CP099489.1"/>
</dbReference>
<protein>
    <submittedName>
        <fullName evidence="4">GNAT family N-acetyltransferase</fullName>
    </submittedName>
</protein>
<dbReference type="CDD" id="cd04301">
    <property type="entry name" value="NAT_SF"/>
    <property type="match status" value="1"/>
</dbReference>
<evidence type="ECO:0000313" key="5">
    <source>
        <dbReference type="Proteomes" id="UP001056455"/>
    </source>
</evidence>
<dbReference type="Gene3D" id="3.40.630.30">
    <property type="match status" value="1"/>
</dbReference>
<proteinExistence type="predicted"/>
<sequence>MFRLRSMPQERLISWQEHTLTVYAEDLTSSSLTGEQIAQHVAESARELFPDGGLREGHSVLEVVIEGEAGGYLWVGPSDSTDDFYVFDVEIDGQFRGRGFGRAAMRAAEEIARERGYHGVALTVADANMVARGLYESEGYETVGARQGRRFMRRAL</sequence>
<dbReference type="InterPro" id="IPR016181">
    <property type="entry name" value="Acyl_CoA_acyltransferase"/>
</dbReference>
<accession>A0ABY4YZ80</accession>
<evidence type="ECO:0000259" key="3">
    <source>
        <dbReference type="PROSITE" id="PS51186"/>
    </source>
</evidence>
<keyword evidence="1" id="KW-0808">Transferase</keyword>
<dbReference type="InterPro" id="IPR050680">
    <property type="entry name" value="YpeA/RimI_acetyltransf"/>
</dbReference>
<keyword evidence="2" id="KW-0012">Acyltransferase</keyword>
<evidence type="ECO:0000256" key="2">
    <source>
        <dbReference type="ARBA" id="ARBA00023315"/>
    </source>
</evidence>
<reference evidence="4" key="1">
    <citation type="submission" date="2022-06" db="EMBL/GenBank/DDBJ databases">
        <title>Ornithinimicrobium HY1793.</title>
        <authorList>
            <person name="Huang Y."/>
        </authorList>
    </citation>
    <scope>NUCLEOTIDE SEQUENCE</scope>
    <source>
        <strain evidence="4">HY1793</strain>
    </source>
</reference>
<dbReference type="InterPro" id="IPR000182">
    <property type="entry name" value="GNAT_dom"/>
</dbReference>
<keyword evidence="5" id="KW-1185">Reference proteome</keyword>
<name>A0ABY4YZ80_9MICO</name>
<dbReference type="PANTHER" id="PTHR43420">
    <property type="entry name" value="ACETYLTRANSFERASE"/>
    <property type="match status" value="1"/>
</dbReference>
<evidence type="ECO:0000313" key="4">
    <source>
        <dbReference type="EMBL" id="USQ81951.1"/>
    </source>
</evidence>
<dbReference type="Proteomes" id="UP001056455">
    <property type="component" value="Chromosome"/>
</dbReference>
<dbReference type="Pfam" id="PF00583">
    <property type="entry name" value="Acetyltransf_1"/>
    <property type="match status" value="1"/>
</dbReference>
<feature type="domain" description="N-acetyltransferase" evidence="3">
    <location>
        <begin position="2"/>
        <end position="156"/>
    </location>
</feature>
<dbReference type="EMBL" id="CP099489">
    <property type="protein sequence ID" value="USQ81951.1"/>
    <property type="molecule type" value="Genomic_DNA"/>
</dbReference>
<dbReference type="SUPFAM" id="SSF55729">
    <property type="entry name" value="Acyl-CoA N-acyltransferases (Nat)"/>
    <property type="match status" value="1"/>
</dbReference>
<gene>
    <name evidence="4" type="ORF">NF556_10010</name>
</gene>
<organism evidence="4 5">
    <name type="scientific">Ornithinimicrobium faecis</name>
    <dbReference type="NCBI Taxonomy" id="2934158"/>
    <lineage>
        <taxon>Bacteria</taxon>
        <taxon>Bacillati</taxon>
        <taxon>Actinomycetota</taxon>
        <taxon>Actinomycetes</taxon>
        <taxon>Micrococcales</taxon>
        <taxon>Ornithinimicrobiaceae</taxon>
        <taxon>Ornithinimicrobium</taxon>
    </lineage>
</organism>
<dbReference type="PANTHER" id="PTHR43420:SF47">
    <property type="entry name" value="N-ACETYLTRANSFERASE DOMAIN-CONTAINING PROTEIN"/>
    <property type="match status" value="1"/>
</dbReference>
<evidence type="ECO:0000256" key="1">
    <source>
        <dbReference type="ARBA" id="ARBA00022679"/>
    </source>
</evidence>